<dbReference type="OrthoDB" id="409956at2759"/>
<evidence type="ECO:0000256" key="1">
    <source>
        <dbReference type="SAM" id="MobiDB-lite"/>
    </source>
</evidence>
<feature type="domain" description="CUE" evidence="3">
    <location>
        <begin position="205"/>
        <end position="249"/>
    </location>
</feature>
<dbReference type="GO" id="GO:0016579">
    <property type="term" value="P:protein deubiquitination"/>
    <property type="evidence" value="ECO:0007669"/>
    <property type="project" value="TreeGrafter"/>
</dbReference>
<proteinExistence type="predicted"/>
<feature type="region of interest" description="Disordered" evidence="1">
    <location>
        <begin position="250"/>
        <end position="478"/>
    </location>
</feature>
<organism evidence="4 5">
    <name type="scientific">Venustampulla echinocandica</name>
    <dbReference type="NCBI Taxonomy" id="2656787"/>
    <lineage>
        <taxon>Eukaryota</taxon>
        <taxon>Fungi</taxon>
        <taxon>Dikarya</taxon>
        <taxon>Ascomycota</taxon>
        <taxon>Pezizomycotina</taxon>
        <taxon>Leotiomycetes</taxon>
        <taxon>Helotiales</taxon>
        <taxon>Pleuroascaceae</taxon>
        <taxon>Venustampulla</taxon>
    </lineage>
</organism>
<dbReference type="EMBL" id="NPIC01000011">
    <property type="protein sequence ID" value="RDL31978.1"/>
    <property type="molecule type" value="Genomic_DNA"/>
</dbReference>
<feature type="region of interest" description="Disordered" evidence="1">
    <location>
        <begin position="60"/>
        <end position="89"/>
    </location>
</feature>
<feature type="compositionally biased region" description="Basic and acidic residues" evidence="1">
    <location>
        <begin position="453"/>
        <end position="463"/>
    </location>
</feature>
<dbReference type="GO" id="GO:0043130">
    <property type="term" value="F:ubiquitin binding"/>
    <property type="evidence" value="ECO:0007669"/>
    <property type="project" value="InterPro"/>
</dbReference>
<feature type="compositionally biased region" description="Basic and acidic residues" evidence="1">
    <location>
        <begin position="297"/>
        <end position="307"/>
    </location>
</feature>
<reference evidence="4 5" key="1">
    <citation type="journal article" date="2018" name="IMA Fungus">
        <title>IMA Genome-F 9: Draft genome sequence of Annulohypoxylon stygium, Aspergillus mulundensis, Berkeleyomyces basicola (syn. Thielaviopsis basicola), Ceratocystis smalleyi, two Cercospora beticola strains, Coleophoma cylindrospora, Fusarium fracticaudum, Phialophora cf. hyalina, and Morchella septimelata.</title>
        <authorList>
            <person name="Wingfield B.D."/>
            <person name="Bills G.F."/>
            <person name="Dong Y."/>
            <person name="Huang W."/>
            <person name="Nel W.J."/>
            <person name="Swalarsk-Parry B.S."/>
            <person name="Vaghefi N."/>
            <person name="Wilken P.M."/>
            <person name="An Z."/>
            <person name="de Beer Z.W."/>
            <person name="De Vos L."/>
            <person name="Chen L."/>
            <person name="Duong T.A."/>
            <person name="Gao Y."/>
            <person name="Hammerbacher A."/>
            <person name="Kikkert J.R."/>
            <person name="Li Y."/>
            <person name="Li H."/>
            <person name="Li K."/>
            <person name="Li Q."/>
            <person name="Liu X."/>
            <person name="Ma X."/>
            <person name="Naidoo K."/>
            <person name="Pethybridge S.J."/>
            <person name="Sun J."/>
            <person name="Steenkamp E.T."/>
            <person name="van der Nest M.A."/>
            <person name="van Wyk S."/>
            <person name="Wingfield M.J."/>
            <person name="Xiong C."/>
            <person name="Yue Q."/>
            <person name="Zhang X."/>
        </authorList>
    </citation>
    <scope>NUCLEOTIDE SEQUENCE [LARGE SCALE GENOMIC DNA]</scope>
    <source>
        <strain evidence="4 5">BP 5553</strain>
    </source>
</reference>
<dbReference type="Pfam" id="PF02338">
    <property type="entry name" value="OTU"/>
    <property type="match status" value="1"/>
</dbReference>
<dbReference type="CDD" id="cd14279">
    <property type="entry name" value="CUE"/>
    <property type="match status" value="1"/>
</dbReference>
<dbReference type="PANTHER" id="PTHR12419:SF7">
    <property type="entry name" value="OTU DOMAIN-CONTAINING PROTEIN 3"/>
    <property type="match status" value="1"/>
</dbReference>
<dbReference type="GeneID" id="43602229"/>
<dbReference type="Proteomes" id="UP000254866">
    <property type="component" value="Unassembled WGS sequence"/>
</dbReference>
<evidence type="ECO:0008006" key="6">
    <source>
        <dbReference type="Google" id="ProtNLM"/>
    </source>
</evidence>
<name>A0A370TCK5_9HELO</name>
<dbReference type="Gene3D" id="3.90.70.80">
    <property type="match status" value="1"/>
</dbReference>
<keyword evidence="5" id="KW-1185">Reference proteome</keyword>
<feature type="domain" description="OTU" evidence="2">
    <location>
        <begin position="15"/>
        <end position="172"/>
    </location>
</feature>
<evidence type="ECO:0000313" key="5">
    <source>
        <dbReference type="Proteomes" id="UP000254866"/>
    </source>
</evidence>
<dbReference type="STRING" id="2656787.A0A370TCK5"/>
<feature type="compositionally biased region" description="Basic residues" evidence="1">
    <location>
        <begin position="282"/>
        <end position="296"/>
    </location>
</feature>
<evidence type="ECO:0000259" key="3">
    <source>
        <dbReference type="PROSITE" id="PS51140"/>
    </source>
</evidence>
<feature type="compositionally biased region" description="Polar residues" evidence="1">
    <location>
        <begin position="367"/>
        <end position="385"/>
    </location>
</feature>
<dbReference type="InterPro" id="IPR003323">
    <property type="entry name" value="OTU_dom"/>
</dbReference>
<feature type="compositionally biased region" description="Basic residues" evidence="1">
    <location>
        <begin position="407"/>
        <end position="417"/>
    </location>
</feature>
<dbReference type="AlphaFoldDB" id="A0A370TCK5"/>
<dbReference type="InterPro" id="IPR038765">
    <property type="entry name" value="Papain-like_cys_pep_sf"/>
</dbReference>
<dbReference type="PROSITE" id="PS51140">
    <property type="entry name" value="CUE"/>
    <property type="match status" value="1"/>
</dbReference>
<dbReference type="GO" id="GO:0004843">
    <property type="term" value="F:cysteine-type deubiquitinase activity"/>
    <property type="evidence" value="ECO:0007669"/>
    <property type="project" value="TreeGrafter"/>
</dbReference>
<protein>
    <recommendedName>
        <fullName evidence="6">OTU domain-containing protein</fullName>
    </recommendedName>
</protein>
<dbReference type="PANTHER" id="PTHR12419">
    <property type="entry name" value="OTU DOMAIN CONTAINING PROTEIN"/>
    <property type="match status" value="1"/>
</dbReference>
<comment type="caution">
    <text evidence="4">The sequence shown here is derived from an EMBL/GenBank/DDBJ whole genome shotgun (WGS) entry which is preliminary data.</text>
</comment>
<evidence type="ECO:0000313" key="4">
    <source>
        <dbReference type="EMBL" id="RDL31978.1"/>
    </source>
</evidence>
<sequence length="478" mass="52992">MGRCEEFPLLKLYGLKAVNILGDGNCLFNALSDQIYGHQGRHSEIRQRVIKEMRENPEPYKPFIDVNQGGGQRRNPKRKNVGASSSSFMYAPPTPQQIDAAWEARLQQMAGSGTYGDNIEIQAFTKAYNTDVRIFNHNNTNYWVRAEQDGVARPMAYIAYHNWEHYSSVRNIQGPFSGLPNIDIKDISDEEAASAKEKLPKGPAIQEWMIDVVKNSLPSYADEETIRKALVDNNGSVDNAVNQLLDVQEYSSAPPTPGSLSQSVSSSVERDADSDDDEIHGPNKRQNRRASRATKALRKEQREREAELQAIPALELPLPDSGASTELSVEPNEDNIDKSAIQKKNSEDEEFGPSDDNDQSEADDSGSDYTGSSQSPSGANITPSTRPKIILNTKNNTKGKDASAAKIPHRPNPKKKTLITARQRKEMKKQAQKQAAKERKRAKGQGNGQLARPTDHSKRDSPPMEKVLSLGKLSMIQV</sequence>
<dbReference type="RefSeq" id="XP_031865910.1">
    <property type="nucleotide sequence ID" value="XM_032018003.1"/>
</dbReference>
<gene>
    <name evidence="4" type="ORF">BP5553_09380</name>
</gene>
<dbReference type="SUPFAM" id="SSF54001">
    <property type="entry name" value="Cysteine proteinases"/>
    <property type="match status" value="1"/>
</dbReference>
<accession>A0A370TCK5</accession>
<feature type="compositionally biased region" description="Acidic residues" evidence="1">
    <location>
        <begin position="347"/>
        <end position="366"/>
    </location>
</feature>
<dbReference type="InterPro" id="IPR003892">
    <property type="entry name" value="CUE"/>
</dbReference>
<dbReference type="PROSITE" id="PS50802">
    <property type="entry name" value="OTU"/>
    <property type="match status" value="1"/>
</dbReference>
<evidence type="ECO:0000259" key="2">
    <source>
        <dbReference type="PROSITE" id="PS50802"/>
    </source>
</evidence>
<dbReference type="InterPro" id="IPR050704">
    <property type="entry name" value="Peptidase_C85-like"/>
</dbReference>
<dbReference type="CDD" id="cd22756">
    <property type="entry name" value="OTU_OTUD3-like"/>
    <property type="match status" value="1"/>
</dbReference>
<dbReference type="Pfam" id="PF02845">
    <property type="entry name" value="CUE"/>
    <property type="match status" value="1"/>
</dbReference>